<dbReference type="InterPro" id="IPR011040">
    <property type="entry name" value="Sialidase"/>
</dbReference>
<dbReference type="Proteomes" id="UP000003586">
    <property type="component" value="Chromosome"/>
</dbReference>
<evidence type="ECO:0000256" key="2">
    <source>
        <dbReference type="ARBA" id="ARBA00009348"/>
    </source>
</evidence>
<dbReference type="Pfam" id="PF13088">
    <property type="entry name" value="BNR_2"/>
    <property type="match status" value="1"/>
</dbReference>
<feature type="domain" description="Sialidase" evidence="4">
    <location>
        <begin position="27"/>
        <end position="316"/>
    </location>
</feature>
<evidence type="ECO:0000256" key="1">
    <source>
        <dbReference type="ARBA" id="ARBA00000427"/>
    </source>
</evidence>
<evidence type="ECO:0000313" key="5">
    <source>
        <dbReference type="EMBL" id="AHF16453.1"/>
    </source>
</evidence>
<dbReference type="InterPro" id="IPR036278">
    <property type="entry name" value="Sialidase_sf"/>
</dbReference>
<sequence length="362" mass="40215">MLFDGGNEAGYHSFRIPSIIKAKDGVLLAFCEGRKNGPTDYGDIDVVCKRSTDNGITWSSLKIVAGQNSTDTWGNPTTVFDPTKGTNGRVWLFMSWNLGSFTDMSQMNYWGARRVKITYSDDNGVTWSTPTDATETLTPTYMKWDCVGPGIGIRTQFDHPGRLVIPAKDRNIYSDDKGSTWTYTLLPAGGSEGTIIEKMNQNEGGWYARIDRPGSSLQENRTHIRSVGNLPGTWSSWAYISQLPSPGTGGCEGSLLRYNTDSPHRTLFIGPNSTDKRCDMNIWVSYNDGTTWPVHRSLIYYNTCDYANITAGRGGYSSMAKTADYCVAALTELNEDLHVSTSNKSIELHKFNLPWILENNPE</sequence>
<dbReference type="CDD" id="cd15482">
    <property type="entry name" value="Sialidase_non-viral"/>
    <property type="match status" value="1"/>
</dbReference>
<evidence type="ECO:0000256" key="3">
    <source>
        <dbReference type="ARBA" id="ARBA00012733"/>
    </source>
</evidence>
<dbReference type="EMBL" id="CP007035">
    <property type="protein sequence ID" value="AHF16453.1"/>
    <property type="molecule type" value="Genomic_DNA"/>
</dbReference>
<comment type="catalytic activity">
    <reaction evidence="1">
        <text>Hydrolysis of alpha-(2-&gt;3)-, alpha-(2-&gt;6)-, alpha-(2-&gt;8)- glycosidic linkages of terminal sialic acid residues in oligosaccharides, glycoproteins, glycolipids, colominic acid and synthetic substrates.</text>
        <dbReference type="EC" id="3.2.1.18"/>
    </reaction>
</comment>
<name>W0F3S0_9BACT</name>
<dbReference type="PANTHER" id="PTHR10628:SF30">
    <property type="entry name" value="EXO-ALPHA-SIALIDASE"/>
    <property type="match status" value="1"/>
</dbReference>
<dbReference type="SUPFAM" id="SSF50939">
    <property type="entry name" value="Sialidases"/>
    <property type="match status" value="1"/>
</dbReference>
<dbReference type="PANTHER" id="PTHR10628">
    <property type="entry name" value="SIALIDASE"/>
    <property type="match status" value="1"/>
</dbReference>
<dbReference type="KEGG" id="nso:NIASO_17320"/>
<keyword evidence="6" id="KW-1185">Reference proteome</keyword>
<dbReference type="Gene3D" id="2.120.10.10">
    <property type="match status" value="1"/>
</dbReference>
<evidence type="ECO:0000313" key="6">
    <source>
        <dbReference type="Proteomes" id="UP000003586"/>
    </source>
</evidence>
<dbReference type="HOGENOM" id="CLU_024620_1_0_10"/>
<accession>W0F3S0</accession>
<dbReference type="STRING" id="929713.NIASO_17320"/>
<dbReference type="AlphaFoldDB" id="W0F3S0"/>
<protein>
    <recommendedName>
        <fullName evidence="3">exo-alpha-sialidase</fullName>
        <ecNumber evidence="3">3.2.1.18</ecNumber>
    </recommendedName>
</protein>
<proteinExistence type="inferred from homology"/>
<dbReference type="EC" id="3.2.1.18" evidence="3"/>
<organism evidence="5 6">
    <name type="scientific">Niabella soli DSM 19437</name>
    <dbReference type="NCBI Taxonomy" id="929713"/>
    <lineage>
        <taxon>Bacteria</taxon>
        <taxon>Pseudomonadati</taxon>
        <taxon>Bacteroidota</taxon>
        <taxon>Chitinophagia</taxon>
        <taxon>Chitinophagales</taxon>
        <taxon>Chitinophagaceae</taxon>
        <taxon>Niabella</taxon>
    </lineage>
</organism>
<gene>
    <name evidence="5" type="ORF">NIASO_17320</name>
</gene>
<dbReference type="GO" id="GO:0005737">
    <property type="term" value="C:cytoplasm"/>
    <property type="evidence" value="ECO:0007669"/>
    <property type="project" value="TreeGrafter"/>
</dbReference>
<dbReference type="InterPro" id="IPR026856">
    <property type="entry name" value="Sialidase_fam"/>
</dbReference>
<keyword evidence="5" id="KW-0378">Hydrolase</keyword>
<comment type="similarity">
    <text evidence="2">Belongs to the glycosyl hydrolase 33 family.</text>
</comment>
<dbReference type="GO" id="GO:0009313">
    <property type="term" value="P:oligosaccharide catabolic process"/>
    <property type="evidence" value="ECO:0007669"/>
    <property type="project" value="TreeGrafter"/>
</dbReference>
<reference evidence="5 6" key="1">
    <citation type="submission" date="2013-12" db="EMBL/GenBank/DDBJ databases">
        <authorList>
            <consortium name="DOE Joint Genome Institute"/>
            <person name="Eisen J."/>
            <person name="Huntemann M."/>
            <person name="Han J."/>
            <person name="Chen A."/>
            <person name="Kyrpides N."/>
            <person name="Mavromatis K."/>
            <person name="Markowitz V."/>
            <person name="Palaniappan K."/>
            <person name="Ivanova N."/>
            <person name="Schaumberg A."/>
            <person name="Pati A."/>
            <person name="Liolios K."/>
            <person name="Nordberg H.P."/>
            <person name="Cantor M.N."/>
            <person name="Hua S.X."/>
            <person name="Woyke T."/>
        </authorList>
    </citation>
    <scope>NUCLEOTIDE SEQUENCE [LARGE SCALE GENOMIC DNA]</scope>
    <source>
        <strain evidence="6">DSM 19437</strain>
    </source>
</reference>
<dbReference type="GO" id="GO:0016020">
    <property type="term" value="C:membrane"/>
    <property type="evidence" value="ECO:0007669"/>
    <property type="project" value="TreeGrafter"/>
</dbReference>
<dbReference type="eggNOG" id="COG4409">
    <property type="taxonomic scope" value="Bacteria"/>
</dbReference>
<evidence type="ECO:0000259" key="4">
    <source>
        <dbReference type="Pfam" id="PF13088"/>
    </source>
</evidence>
<dbReference type="GO" id="GO:0004308">
    <property type="term" value="F:exo-alpha-sialidase activity"/>
    <property type="evidence" value="ECO:0007669"/>
    <property type="project" value="UniProtKB-EC"/>
</dbReference>
<dbReference type="GO" id="GO:0006689">
    <property type="term" value="P:ganglioside catabolic process"/>
    <property type="evidence" value="ECO:0007669"/>
    <property type="project" value="TreeGrafter"/>
</dbReference>